<keyword evidence="1" id="KW-0472">Membrane</keyword>
<dbReference type="AlphaFoldDB" id="A0A0W8E6D7"/>
<protein>
    <submittedName>
        <fullName evidence="2">Uncharacterized protein</fullName>
    </submittedName>
</protein>
<feature type="transmembrane region" description="Helical" evidence="1">
    <location>
        <begin position="12"/>
        <end position="31"/>
    </location>
</feature>
<dbReference type="EMBL" id="LNQE01001864">
    <property type="protein sequence ID" value="KUG03969.1"/>
    <property type="molecule type" value="Genomic_DNA"/>
</dbReference>
<comment type="caution">
    <text evidence="2">The sequence shown here is derived from an EMBL/GenBank/DDBJ whole genome shotgun (WGS) entry which is preliminary data.</text>
</comment>
<evidence type="ECO:0000313" key="2">
    <source>
        <dbReference type="EMBL" id="KUG03969.1"/>
    </source>
</evidence>
<evidence type="ECO:0000256" key="1">
    <source>
        <dbReference type="SAM" id="Phobius"/>
    </source>
</evidence>
<sequence length="181" mass="20680">MLESKHLRSMILVTFIAILLIISATLIIANYRNNISQKPIAPSEKQPDDEDLDWYIRFSVEDQQATGYVAEAYSPITSSGEVCFIGGVAMHPVYPINAGGDPLIPAIPFGTTLYLDKPINVQGKEYTSFQVMDTGDVYYGLWPEYPYWVDIYFGTANYYNRLDAINFGTEKVSYYWIEEWR</sequence>
<reference evidence="2" key="1">
    <citation type="journal article" date="2015" name="Proc. Natl. Acad. Sci. U.S.A.">
        <title>Networks of energetic and metabolic interactions define dynamics in microbial communities.</title>
        <authorList>
            <person name="Embree M."/>
            <person name="Liu J.K."/>
            <person name="Al-Bassam M.M."/>
            <person name="Zengler K."/>
        </authorList>
    </citation>
    <scope>NUCLEOTIDE SEQUENCE</scope>
</reference>
<organism evidence="2">
    <name type="scientific">hydrocarbon metagenome</name>
    <dbReference type="NCBI Taxonomy" id="938273"/>
    <lineage>
        <taxon>unclassified sequences</taxon>
        <taxon>metagenomes</taxon>
        <taxon>ecological metagenomes</taxon>
    </lineage>
</organism>
<keyword evidence="1" id="KW-0812">Transmembrane</keyword>
<gene>
    <name evidence="2" type="ORF">ASZ90_018632</name>
</gene>
<accession>A0A0W8E6D7</accession>
<proteinExistence type="predicted"/>
<keyword evidence="1" id="KW-1133">Transmembrane helix</keyword>
<name>A0A0W8E6D7_9ZZZZ</name>